<evidence type="ECO:0000313" key="2">
    <source>
        <dbReference type="EMBL" id="QDT08870.1"/>
    </source>
</evidence>
<dbReference type="SUPFAM" id="SSF51735">
    <property type="entry name" value="NAD(P)-binding Rossmann-fold domains"/>
    <property type="match status" value="1"/>
</dbReference>
<sequence>MTNAIDDVAELENLLSEPTDYVINSLAAAPGDTILLGVGGKMGPTLTRMLVRACQAAGDKRKIIAVSRFSSASAKQSLSDLGVETIAGDLLADGFVDQLPDADNVIHMTGMKFGTGTNAAATWAMNTYLPTLVCHRYRQSRIMAFSTGNVYPHVSVDGDWSREDDDLLPVGEYGMSALGRERMFQYFSDTYQIPTSLVRLNYAVEMRYGVLVDIARQVHSGETIDLSMGYANVIWQGDANALAIAALADASVPAKAINVAGPELVCVETVANQFAELFGLEAKFSGHAAPTALLNDGSAAHARSDKPRVTLEQMIQWIADWISRDQPSLDKPTHFEVRSGKF</sequence>
<name>A0A517NP33_9BACT</name>
<dbReference type="InterPro" id="IPR036291">
    <property type="entry name" value="NAD(P)-bd_dom_sf"/>
</dbReference>
<accession>A0A517NP33</accession>
<dbReference type="Pfam" id="PF01370">
    <property type="entry name" value="Epimerase"/>
    <property type="match status" value="1"/>
</dbReference>
<organism evidence="2 3">
    <name type="scientific">Stieleria marina</name>
    <dbReference type="NCBI Taxonomy" id="1930275"/>
    <lineage>
        <taxon>Bacteria</taxon>
        <taxon>Pseudomonadati</taxon>
        <taxon>Planctomycetota</taxon>
        <taxon>Planctomycetia</taxon>
        <taxon>Pirellulales</taxon>
        <taxon>Pirellulaceae</taxon>
        <taxon>Stieleria</taxon>
    </lineage>
</organism>
<dbReference type="AlphaFoldDB" id="A0A517NP33"/>
<dbReference type="Proteomes" id="UP000319817">
    <property type="component" value="Chromosome"/>
</dbReference>
<feature type="domain" description="NAD-dependent epimerase/dehydratase" evidence="1">
    <location>
        <begin position="48"/>
        <end position="201"/>
    </location>
</feature>
<evidence type="ECO:0000313" key="3">
    <source>
        <dbReference type="Proteomes" id="UP000319817"/>
    </source>
</evidence>
<dbReference type="Gene3D" id="3.40.50.720">
    <property type="entry name" value="NAD(P)-binding Rossmann-like Domain"/>
    <property type="match status" value="1"/>
</dbReference>
<proteinExistence type="predicted"/>
<dbReference type="RefSeq" id="WP_419189646.1">
    <property type="nucleotide sequence ID" value="NZ_CP036526.1"/>
</dbReference>
<dbReference type="EMBL" id="CP036526">
    <property type="protein sequence ID" value="QDT08870.1"/>
    <property type="molecule type" value="Genomic_DNA"/>
</dbReference>
<reference evidence="2 3" key="1">
    <citation type="submission" date="2019-02" db="EMBL/GenBank/DDBJ databases">
        <title>Deep-cultivation of Planctomycetes and their phenomic and genomic characterization uncovers novel biology.</title>
        <authorList>
            <person name="Wiegand S."/>
            <person name="Jogler M."/>
            <person name="Boedeker C."/>
            <person name="Pinto D."/>
            <person name="Vollmers J."/>
            <person name="Rivas-Marin E."/>
            <person name="Kohn T."/>
            <person name="Peeters S.H."/>
            <person name="Heuer A."/>
            <person name="Rast P."/>
            <person name="Oberbeckmann S."/>
            <person name="Bunk B."/>
            <person name="Jeske O."/>
            <person name="Meyerdierks A."/>
            <person name="Storesund J.E."/>
            <person name="Kallscheuer N."/>
            <person name="Luecker S."/>
            <person name="Lage O.M."/>
            <person name="Pohl T."/>
            <person name="Merkel B.J."/>
            <person name="Hornburger P."/>
            <person name="Mueller R.-W."/>
            <person name="Bruemmer F."/>
            <person name="Labrenz M."/>
            <person name="Spormann A.M."/>
            <person name="Op den Camp H."/>
            <person name="Overmann J."/>
            <person name="Amann R."/>
            <person name="Jetten M.S.M."/>
            <person name="Mascher T."/>
            <person name="Medema M.H."/>
            <person name="Devos D.P."/>
            <person name="Kaster A.-K."/>
            <person name="Ovreas L."/>
            <person name="Rohde M."/>
            <person name="Galperin M.Y."/>
            <person name="Jogler C."/>
        </authorList>
    </citation>
    <scope>NUCLEOTIDE SEQUENCE [LARGE SCALE GENOMIC DNA]</scope>
    <source>
        <strain evidence="2 3">K23_9</strain>
    </source>
</reference>
<protein>
    <submittedName>
        <fullName evidence="2">NAD dependent epimerase/dehydratase family protein</fullName>
    </submittedName>
</protein>
<keyword evidence="3" id="KW-1185">Reference proteome</keyword>
<evidence type="ECO:0000259" key="1">
    <source>
        <dbReference type="Pfam" id="PF01370"/>
    </source>
</evidence>
<dbReference type="InterPro" id="IPR001509">
    <property type="entry name" value="Epimerase_deHydtase"/>
</dbReference>
<gene>
    <name evidence="2" type="ORF">K239x_08130</name>
</gene>